<dbReference type="AlphaFoldDB" id="A0A833XVY4"/>
<proteinExistence type="predicted"/>
<feature type="domain" description="Tf2-1-like SH3-like" evidence="1">
    <location>
        <begin position="24"/>
        <end position="87"/>
    </location>
</feature>
<accession>A0A833XVY4</accession>
<dbReference type="Pfam" id="PF24626">
    <property type="entry name" value="SH3_Tf2-1"/>
    <property type="match status" value="1"/>
</dbReference>
<dbReference type="InterPro" id="IPR056924">
    <property type="entry name" value="SH3_Tf2-1"/>
</dbReference>
<name>A0A833XVY4_JUGRE</name>
<organism evidence="2 3">
    <name type="scientific">Juglans regia</name>
    <name type="common">English walnut</name>
    <dbReference type="NCBI Taxonomy" id="51240"/>
    <lineage>
        <taxon>Eukaryota</taxon>
        <taxon>Viridiplantae</taxon>
        <taxon>Streptophyta</taxon>
        <taxon>Embryophyta</taxon>
        <taxon>Tracheophyta</taxon>
        <taxon>Spermatophyta</taxon>
        <taxon>Magnoliopsida</taxon>
        <taxon>eudicotyledons</taxon>
        <taxon>Gunneridae</taxon>
        <taxon>Pentapetalae</taxon>
        <taxon>rosids</taxon>
        <taxon>fabids</taxon>
        <taxon>Fagales</taxon>
        <taxon>Juglandaceae</taxon>
        <taxon>Juglans</taxon>
    </lineage>
</organism>
<sequence>MTAAQSRQKSYSDTRRRDLLFEGGDWVYLKVSPMKGVKRFGKKGKLSPRYVGPFQILEKVGPVAYRIALPEYFGEIHDVFHVSSLKKSFGQQEPRFVDPGSIQLRPDLTYEVVPTQILDRKEQQLRSKSIPLVMVSWGDPLAQDFSWEREVDMRKFYPYLFG</sequence>
<reference evidence="2" key="1">
    <citation type="submission" date="2015-10" db="EMBL/GenBank/DDBJ databases">
        <authorList>
            <person name="Martinez-Garcia P.J."/>
            <person name="Crepeau M.W."/>
            <person name="Puiu D."/>
            <person name="Gonzalez-Ibeas D."/>
            <person name="Whalen J."/>
            <person name="Stevens K."/>
            <person name="Paul R."/>
            <person name="Butterfield T."/>
            <person name="Britton M."/>
            <person name="Reagan R."/>
            <person name="Chakraborty S."/>
            <person name="Walawage S.L."/>
            <person name="Vasquez-Gross H.A."/>
            <person name="Cardeno C."/>
            <person name="Famula R."/>
            <person name="Pratt K."/>
            <person name="Kuruganti S."/>
            <person name="Aradhya M.K."/>
            <person name="Leslie C.A."/>
            <person name="Dandekar A.M."/>
            <person name="Salzberg S.L."/>
            <person name="Wegrzyn J.L."/>
            <person name="Langley C.H."/>
            <person name="Neale D.B."/>
        </authorList>
    </citation>
    <scope>NUCLEOTIDE SEQUENCE</scope>
    <source>
        <tissue evidence="2">Leaves</tissue>
    </source>
</reference>
<dbReference type="Proteomes" id="UP000619265">
    <property type="component" value="Unassembled WGS sequence"/>
</dbReference>
<comment type="caution">
    <text evidence="2">The sequence shown here is derived from an EMBL/GenBank/DDBJ whole genome shotgun (WGS) entry which is preliminary data.</text>
</comment>
<protein>
    <recommendedName>
        <fullName evidence="1">Tf2-1-like SH3-like domain-containing protein</fullName>
    </recommendedName>
</protein>
<evidence type="ECO:0000313" key="2">
    <source>
        <dbReference type="EMBL" id="KAF5472424.1"/>
    </source>
</evidence>
<evidence type="ECO:0000313" key="3">
    <source>
        <dbReference type="Proteomes" id="UP000619265"/>
    </source>
</evidence>
<gene>
    <name evidence="2" type="ORF">F2P56_009144</name>
</gene>
<dbReference type="EMBL" id="LIHL02000004">
    <property type="protein sequence ID" value="KAF5472424.1"/>
    <property type="molecule type" value="Genomic_DNA"/>
</dbReference>
<dbReference type="PANTHER" id="PTHR46148:SF60">
    <property type="entry name" value="CHROMO DOMAIN-CONTAINING PROTEIN"/>
    <property type="match status" value="1"/>
</dbReference>
<evidence type="ECO:0000259" key="1">
    <source>
        <dbReference type="Pfam" id="PF24626"/>
    </source>
</evidence>
<reference evidence="2" key="2">
    <citation type="submission" date="2020-03" db="EMBL/GenBank/DDBJ databases">
        <title>Walnut 2.0.</title>
        <authorList>
            <person name="Marrano A."/>
            <person name="Britton M."/>
            <person name="Zimin A.V."/>
            <person name="Zaini P.A."/>
            <person name="Workman R."/>
            <person name="Puiu D."/>
            <person name="Bianco L."/>
            <person name="Allen B.J."/>
            <person name="Troggio M."/>
            <person name="Leslie C.A."/>
            <person name="Timp W."/>
            <person name="Dendekar A."/>
            <person name="Salzberg S.L."/>
            <person name="Neale D.B."/>
        </authorList>
    </citation>
    <scope>NUCLEOTIDE SEQUENCE</scope>
    <source>
        <tissue evidence="2">Leaves</tissue>
    </source>
</reference>
<dbReference type="Gramene" id="Jr04_10450_p1">
    <property type="protein sequence ID" value="cds.Jr04_10450_p1"/>
    <property type="gene ID" value="Jr04_10450"/>
</dbReference>
<dbReference type="PANTHER" id="PTHR46148">
    <property type="entry name" value="CHROMO DOMAIN-CONTAINING PROTEIN"/>
    <property type="match status" value="1"/>
</dbReference>